<comment type="pathway">
    <text evidence="1 12">Pyrimidine metabolism; UMP biosynthesis via de novo pathway; (S)-dihydroorotate from bicarbonate: step 1/3.</text>
</comment>
<keyword evidence="8 12" id="KW-0315">Glutamine amidotransferase</keyword>
<evidence type="ECO:0000256" key="8">
    <source>
        <dbReference type="ARBA" id="ARBA00022962"/>
    </source>
</evidence>
<evidence type="ECO:0000256" key="2">
    <source>
        <dbReference type="ARBA" id="ARBA00005077"/>
    </source>
</evidence>
<dbReference type="Pfam" id="PF00117">
    <property type="entry name" value="GATase"/>
    <property type="match status" value="1"/>
</dbReference>
<dbReference type="GO" id="GO:0005524">
    <property type="term" value="F:ATP binding"/>
    <property type="evidence" value="ECO:0007669"/>
    <property type="project" value="UniProtKB-UniRule"/>
</dbReference>
<keyword evidence="15" id="KW-1185">Reference proteome</keyword>
<dbReference type="FunFam" id="3.50.30.20:FF:000001">
    <property type="entry name" value="Carbamoyl-phosphate synthase small chain"/>
    <property type="match status" value="1"/>
</dbReference>
<comment type="catalytic activity">
    <reaction evidence="11 12">
        <text>L-glutamine + H2O = L-glutamate + NH4(+)</text>
        <dbReference type="Rhea" id="RHEA:15889"/>
        <dbReference type="ChEBI" id="CHEBI:15377"/>
        <dbReference type="ChEBI" id="CHEBI:28938"/>
        <dbReference type="ChEBI" id="CHEBI:29985"/>
        <dbReference type="ChEBI" id="CHEBI:58359"/>
    </reaction>
</comment>
<dbReference type="InterPro" id="IPR036480">
    <property type="entry name" value="CarbP_synth_ssu_N_sf"/>
</dbReference>
<feature type="binding site" evidence="12">
    <location>
        <position position="65"/>
    </location>
    <ligand>
        <name>L-glutamine</name>
        <dbReference type="ChEBI" id="CHEBI:58359"/>
    </ligand>
</feature>
<feature type="binding site" evidence="12">
    <location>
        <position position="336"/>
    </location>
    <ligand>
        <name>L-glutamine</name>
        <dbReference type="ChEBI" id="CHEBI:58359"/>
    </ligand>
</feature>
<dbReference type="PROSITE" id="PS51273">
    <property type="entry name" value="GATASE_TYPE_1"/>
    <property type="match status" value="1"/>
</dbReference>
<organism evidence="14 15">
    <name type="scientific">Kaistia hirudinis</name>
    <dbReference type="NCBI Taxonomy" id="1293440"/>
    <lineage>
        <taxon>Bacteria</taxon>
        <taxon>Pseudomonadati</taxon>
        <taxon>Pseudomonadota</taxon>
        <taxon>Alphaproteobacteria</taxon>
        <taxon>Hyphomicrobiales</taxon>
        <taxon>Kaistiaceae</taxon>
        <taxon>Kaistia</taxon>
    </lineage>
</organism>
<keyword evidence="9 12" id="KW-0665">Pyrimidine biosynthesis</keyword>
<gene>
    <name evidence="12" type="primary">carA</name>
    <name evidence="14" type="ORF">GGR25_004115</name>
</gene>
<feature type="binding site" evidence="12">
    <location>
        <position position="295"/>
    </location>
    <ligand>
        <name>L-glutamine</name>
        <dbReference type="ChEBI" id="CHEBI:58359"/>
    </ligand>
</feature>
<evidence type="ECO:0000256" key="11">
    <source>
        <dbReference type="ARBA" id="ARBA00049285"/>
    </source>
</evidence>
<proteinExistence type="inferred from homology"/>
<dbReference type="Gene3D" id="3.50.30.20">
    <property type="entry name" value="Carbamoyl-phosphate synthase small subunit, N-terminal domain"/>
    <property type="match status" value="1"/>
</dbReference>
<dbReference type="InterPro" id="IPR050472">
    <property type="entry name" value="Anth_synth/Amidotransfase"/>
</dbReference>
<name>A0A840AW87_9HYPH</name>
<reference evidence="14 15" key="1">
    <citation type="submission" date="2020-08" db="EMBL/GenBank/DDBJ databases">
        <title>Genomic Encyclopedia of Type Strains, Phase IV (KMG-IV): sequencing the most valuable type-strain genomes for metagenomic binning, comparative biology and taxonomic classification.</title>
        <authorList>
            <person name="Goeker M."/>
        </authorList>
    </citation>
    <scope>NUCLEOTIDE SEQUENCE [LARGE SCALE GENOMIC DNA]</scope>
    <source>
        <strain evidence="14 15">DSM 25966</strain>
    </source>
</reference>
<feature type="binding site" evidence="12">
    <location>
        <position position="333"/>
    </location>
    <ligand>
        <name>L-glutamine</name>
        <dbReference type="ChEBI" id="CHEBI:58359"/>
    </ligand>
</feature>
<dbReference type="GO" id="GO:0004088">
    <property type="term" value="F:carbamoyl-phosphate synthase (glutamine-hydrolyzing) activity"/>
    <property type="evidence" value="ECO:0007669"/>
    <property type="project" value="UniProtKB-UniRule"/>
</dbReference>
<protein>
    <recommendedName>
        <fullName evidence="12">Carbamoyl phosphate synthase small chain</fullName>
        <ecNumber evidence="12">6.3.5.5</ecNumber>
    </recommendedName>
    <alternativeName>
        <fullName evidence="12">Carbamoyl phosphate synthetase glutamine chain</fullName>
    </alternativeName>
</protein>
<dbReference type="GO" id="GO:0006541">
    <property type="term" value="P:glutamine metabolic process"/>
    <property type="evidence" value="ECO:0007669"/>
    <property type="project" value="InterPro"/>
</dbReference>
<dbReference type="NCBIfam" id="TIGR01368">
    <property type="entry name" value="CPSaseIIsmall"/>
    <property type="match status" value="1"/>
</dbReference>
<dbReference type="GO" id="GO:0006207">
    <property type="term" value="P:'de novo' pyrimidine nucleobase biosynthetic process"/>
    <property type="evidence" value="ECO:0007669"/>
    <property type="project" value="InterPro"/>
</dbReference>
<dbReference type="PRINTS" id="PR00099">
    <property type="entry name" value="CPSGATASE"/>
</dbReference>
<evidence type="ECO:0000256" key="1">
    <source>
        <dbReference type="ARBA" id="ARBA00004812"/>
    </source>
</evidence>
<feature type="binding site" evidence="12">
    <location>
        <position position="335"/>
    </location>
    <ligand>
        <name>L-glutamine</name>
        <dbReference type="ChEBI" id="CHEBI:58359"/>
    </ligand>
</feature>
<dbReference type="Proteomes" id="UP000553963">
    <property type="component" value="Unassembled WGS sequence"/>
</dbReference>
<feature type="region of interest" description="CPSase" evidence="12">
    <location>
        <begin position="1"/>
        <end position="213"/>
    </location>
</feature>
<feature type="active site" evidence="12">
    <location>
        <position position="377"/>
    </location>
</feature>
<evidence type="ECO:0000256" key="12">
    <source>
        <dbReference type="HAMAP-Rule" id="MF_01209"/>
    </source>
</evidence>
<dbReference type="UniPathway" id="UPA00068">
    <property type="reaction ID" value="UER00171"/>
</dbReference>
<evidence type="ECO:0000256" key="5">
    <source>
        <dbReference type="ARBA" id="ARBA00022598"/>
    </source>
</evidence>
<dbReference type="SUPFAM" id="SSF52021">
    <property type="entry name" value="Carbamoyl phosphate synthetase, small subunit N-terminal domain"/>
    <property type="match status" value="1"/>
</dbReference>
<evidence type="ECO:0000256" key="6">
    <source>
        <dbReference type="ARBA" id="ARBA00022741"/>
    </source>
</evidence>
<dbReference type="InterPro" id="IPR029062">
    <property type="entry name" value="Class_I_gatase-like"/>
</dbReference>
<keyword evidence="5 12" id="KW-0436">Ligase</keyword>
<dbReference type="GO" id="GO:0044205">
    <property type="term" value="P:'de novo' UMP biosynthetic process"/>
    <property type="evidence" value="ECO:0007669"/>
    <property type="project" value="UniProtKB-UniRule"/>
</dbReference>
<comment type="caution">
    <text evidence="14">The sequence shown here is derived from an EMBL/GenBank/DDBJ whole genome shotgun (WGS) entry which is preliminary data.</text>
</comment>
<keyword evidence="6 12" id="KW-0547">Nucleotide-binding</keyword>
<keyword evidence="12" id="KW-0028">Amino-acid biosynthesis</keyword>
<comment type="subunit">
    <text evidence="12">Composed of two chains; the small (or glutamine) chain promotes the hydrolysis of glutamine to ammonia, which is used by the large (or ammonia) chain to synthesize carbamoyl phosphate. Tetramer of heterodimers (alpha,beta)4.</text>
</comment>
<keyword evidence="7 12" id="KW-0067">ATP-binding</keyword>
<dbReference type="InterPro" id="IPR002474">
    <property type="entry name" value="CarbamoylP_synth_ssu_N"/>
</dbReference>
<evidence type="ECO:0000313" key="14">
    <source>
        <dbReference type="EMBL" id="MBB3933051.1"/>
    </source>
</evidence>
<dbReference type="SUPFAM" id="SSF52317">
    <property type="entry name" value="Class I glutamine amidotransferase-like"/>
    <property type="match status" value="1"/>
</dbReference>
<evidence type="ECO:0000256" key="4">
    <source>
        <dbReference type="ARBA" id="ARBA00022571"/>
    </source>
</evidence>
<keyword evidence="4 12" id="KW-0055">Arginine biosynthesis</keyword>
<accession>A0A840AW87</accession>
<dbReference type="CDD" id="cd01744">
    <property type="entry name" value="GATase1_CPSase"/>
    <property type="match status" value="1"/>
</dbReference>
<dbReference type="InterPro" id="IPR017926">
    <property type="entry name" value="GATASE"/>
</dbReference>
<comment type="function">
    <text evidence="12">Small subunit of the glutamine-dependent carbamoyl phosphate synthetase (CPSase). CPSase catalyzes the formation of carbamoyl phosphate from the ammonia moiety of glutamine, carbonate, and phosphate donated by ATP, constituting the first step of 2 biosynthetic pathways, one leading to arginine and/or urea and the other to pyrimidine nucleotides. The small subunit (glutamine amidotransferase) binds and cleaves glutamine to supply the large subunit with the substrate ammonia.</text>
</comment>
<evidence type="ECO:0000259" key="13">
    <source>
        <dbReference type="SMART" id="SM01097"/>
    </source>
</evidence>
<comment type="similarity">
    <text evidence="3 12">Belongs to the CarA family.</text>
</comment>
<dbReference type="PANTHER" id="PTHR43418:SF7">
    <property type="entry name" value="CARBAMOYL-PHOSPHATE SYNTHASE SMALL CHAIN"/>
    <property type="match status" value="1"/>
</dbReference>
<dbReference type="AlphaFoldDB" id="A0A840AW87"/>
<feature type="binding site" evidence="12">
    <location>
        <position position="292"/>
    </location>
    <ligand>
        <name>L-glutamine</name>
        <dbReference type="ChEBI" id="CHEBI:58359"/>
    </ligand>
</feature>
<dbReference type="RefSeq" id="WP_183400700.1">
    <property type="nucleotide sequence ID" value="NZ_JACIDS010000005.1"/>
</dbReference>
<dbReference type="PRINTS" id="PR00096">
    <property type="entry name" value="GATASE"/>
</dbReference>
<dbReference type="PRINTS" id="PR00097">
    <property type="entry name" value="ANTSNTHASEII"/>
</dbReference>
<evidence type="ECO:0000256" key="9">
    <source>
        <dbReference type="ARBA" id="ARBA00022975"/>
    </source>
</evidence>
<dbReference type="Pfam" id="PF00988">
    <property type="entry name" value="CPSase_sm_chain"/>
    <property type="match status" value="1"/>
</dbReference>
<dbReference type="HAMAP" id="MF_01209">
    <property type="entry name" value="CPSase_S_chain"/>
    <property type="match status" value="1"/>
</dbReference>
<dbReference type="Gene3D" id="3.40.50.880">
    <property type="match status" value="1"/>
</dbReference>
<dbReference type="EMBL" id="JACIDS010000005">
    <property type="protein sequence ID" value="MBB3933051.1"/>
    <property type="molecule type" value="Genomic_DNA"/>
</dbReference>
<feature type="binding site" evidence="12">
    <location>
        <position position="262"/>
    </location>
    <ligand>
        <name>L-glutamine</name>
        <dbReference type="ChEBI" id="CHEBI:58359"/>
    </ligand>
</feature>
<dbReference type="GO" id="GO:0006526">
    <property type="term" value="P:L-arginine biosynthetic process"/>
    <property type="evidence" value="ECO:0007669"/>
    <property type="project" value="UniProtKB-UniRule"/>
</dbReference>
<evidence type="ECO:0000256" key="10">
    <source>
        <dbReference type="ARBA" id="ARBA00048816"/>
    </source>
</evidence>
<dbReference type="NCBIfam" id="NF009475">
    <property type="entry name" value="PRK12838.1"/>
    <property type="match status" value="1"/>
</dbReference>
<dbReference type="SMART" id="SM01097">
    <property type="entry name" value="CPSase_sm_chain"/>
    <property type="match status" value="1"/>
</dbReference>
<evidence type="ECO:0000256" key="7">
    <source>
        <dbReference type="ARBA" id="ARBA00022840"/>
    </source>
</evidence>
<dbReference type="InterPro" id="IPR006274">
    <property type="entry name" value="CarbamoylP_synth_ssu"/>
</dbReference>
<dbReference type="EC" id="6.3.5.5" evidence="12"/>
<dbReference type="UniPathway" id="UPA00070">
    <property type="reaction ID" value="UER00115"/>
</dbReference>
<dbReference type="InterPro" id="IPR035686">
    <property type="entry name" value="CPSase_GATase1"/>
</dbReference>
<feature type="active site" description="Nucleophile" evidence="12">
    <location>
        <position position="291"/>
    </location>
</feature>
<feature type="domain" description="Carbamoyl-phosphate synthase small subunit N-terminal" evidence="13">
    <location>
        <begin position="21"/>
        <end position="155"/>
    </location>
</feature>
<comment type="catalytic activity">
    <reaction evidence="10 12">
        <text>hydrogencarbonate + L-glutamine + 2 ATP + H2O = carbamoyl phosphate + L-glutamate + 2 ADP + phosphate + 2 H(+)</text>
        <dbReference type="Rhea" id="RHEA:18633"/>
        <dbReference type="ChEBI" id="CHEBI:15377"/>
        <dbReference type="ChEBI" id="CHEBI:15378"/>
        <dbReference type="ChEBI" id="CHEBI:17544"/>
        <dbReference type="ChEBI" id="CHEBI:29985"/>
        <dbReference type="ChEBI" id="CHEBI:30616"/>
        <dbReference type="ChEBI" id="CHEBI:43474"/>
        <dbReference type="ChEBI" id="CHEBI:58228"/>
        <dbReference type="ChEBI" id="CHEBI:58359"/>
        <dbReference type="ChEBI" id="CHEBI:456216"/>
        <dbReference type="EC" id="6.3.5.5"/>
    </reaction>
</comment>
<comment type="pathway">
    <text evidence="2 12">Amino-acid biosynthesis; L-arginine biosynthesis; carbamoyl phosphate from bicarbonate: step 1/1.</text>
</comment>
<evidence type="ECO:0000313" key="15">
    <source>
        <dbReference type="Proteomes" id="UP000553963"/>
    </source>
</evidence>
<feature type="active site" evidence="12">
    <location>
        <position position="375"/>
    </location>
</feature>
<feature type="binding site" evidence="12">
    <location>
        <position position="264"/>
    </location>
    <ligand>
        <name>L-glutamine</name>
        <dbReference type="ChEBI" id="CHEBI:58359"/>
    </ligand>
</feature>
<dbReference type="PANTHER" id="PTHR43418">
    <property type="entry name" value="MULTIFUNCTIONAL TRYPTOPHAN BIOSYNTHESIS PROTEIN-RELATED"/>
    <property type="match status" value="1"/>
</dbReference>
<evidence type="ECO:0000256" key="3">
    <source>
        <dbReference type="ARBA" id="ARBA00007800"/>
    </source>
</evidence>
<sequence>MTDVTTADDAWGEDAWAEPKATALLILADGTTIEGRGIGAIGHAVGEVCFNTAMTGYQEILTDPSYAGQIITFTFPHIGNVGTNDEDIETVNMASASGVRGCVLKTDITSPSNYRALRGFDLWLKARGIIGITGVDTRALTALIREKGMPNAVIAHAPDGVFDRAALGAEASAWPGLVGMDLAKDVTTGQSFRWDETPWVWKEGFGRQDASTFKVVAVDYGIKRNILRLLTEAGCEVTVLPATATGEDILAHKPDGVFLSNGPGDPAATGEYAVPAIKDVIAADVPLFGICLGHQMLGIALGGDTKKMHQGHHGANHPVKDMTTGKVEITSMNHGFAVDSASLPASVEETHVSLFDGSNCGLRVKDKPIFSVQYHPEASPGPQDSHYLFTRFVNLMRARKGEAPLPEQG</sequence>